<dbReference type="PANTHER" id="PTHR43244">
    <property type="match status" value="1"/>
</dbReference>
<name>A0A543CW83_9ACTN</name>
<comment type="caution">
    <text evidence="3">The sequence shown here is derived from an EMBL/GenBank/DDBJ whole genome shotgun (WGS) entry which is preliminary data.</text>
</comment>
<dbReference type="PANTHER" id="PTHR43244:SF1">
    <property type="entry name" value="5,10-METHYLENETETRAHYDROMETHANOPTERIN REDUCTASE"/>
    <property type="match status" value="1"/>
</dbReference>
<feature type="domain" description="Luciferase-like" evidence="2">
    <location>
        <begin position="17"/>
        <end position="260"/>
    </location>
</feature>
<dbReference type="OrthoDB" id="4760590at2"/>
<dbReference type="Pfam" id="PF00296">
    <property type="entry name" value="Bac_luciferase"/>
    <property type="match status" value="1"/>
</dbReference>
<gene>
    <name evidence="3" type="ORF">FB559_6862</name>
</gene>
<evidence type="ECO:0000313" key="3">
    <source>
        <dbReference type="EMBL" id="TQM01118.1"/>
    </source>
</evidence>
<dbReference type="Proteomes" id="UP000316096">
    <property type="component" value="Unassembled WGS sequence"/>
</dbReference>
<evidence type="ECO:0000256" key="1">
    <source>
        <dbReference type="ARBA" id="ARBA00023002"/>
    </source>
</evidence>
<proteinExistence type="predicted"/>
<keyword evidence="1" id="KW-0560">Oxidoreductase</keyword>
<evidence type="ECO:0000313" key="4">
    <source>
        <dbReference type="Proteomes" id="UP000316096"/>
    </source>
</evidence>
<dbReference type="NCBIfam" id="TIGR03620">
    <property type="entry name" value="F420_MSMEG_4141"/>
    <property type="match status" value="1"/>
</dbReference>
<dbReference type="RefSeq" id="WP_141960993.1">
    <property type="nucleotide sequence ID" value="NZ_VFOZ01000001.1"/>
</dbReference>
<dbReference type="SUPFAM" id="SSF51679">
    <property type="entry name" value="Bacterial luciferase-like"/>
    <property type="match status" value="1"/>
</dbReference>
<reference evidence="3 4" key="1">
    <citation type="submission" date="2019-06" db="EMBL/GenBank/DDBJ databases">
        <title>Sequencing the genomes of 1000 actinobacteria strains.</title>
        <authorList>
            <person name="Klenk H.-P."/>
        </authorList>
    </citation>
    <scope>NUCLEOTIDE SEQUENCE [LARGE SCALE GENOMIC DNA]</scope>
    <source>
        <strain evidence="3 4">DSM 102200</strain>
    </source>
</reference>
<dbReference type="Gene3D" id="3.20.20.30">
    <property type="entry name" value="Luciferase-like domain"/>
    <property type="match status" value="1"/>
</dbReference>
<accession>A0A543CW83</accession>
<sequence length="285" mass="31005">MDLGRLGIWSVELRLGDAGEIRDSAAELDELGWGTLWIPGLGGGDILADSERLLKATRTTKVATGIISIWRHDAEKMAAGHARLQQAYGRRMLLGLGVSDPAAAHDAGRPFRPLAEMNDYLDRLDRAEPPLPRDERILAALSPKLVQLSGRRTAGVHPFMVTPESTASSRELLGAGPKLAPHQAVVLEKDPDKARTAARDFLGVFLTMDHYAKSLRRQGFTDADLADGGSDRLIDGVVAWGEVETIAKRLQAQHDAGADHICLHVLATAGGFPRREWRELAVLIR</sequence>
<organism evidence="3 4">
    <name type="scientific">Actinoallomurus bryophytorum</name>
    <dbReference type="NCBI Taxonomy" id="1490222"/>
    <lineage>
        <taxon>Bacteria</taxon>
        <taxon>Bacillati</taxon>
        <taxon>Actinomycetota</taxon>
        <taxon>Actinomycetes</taxon>
        <taxon>Streptosporangiales</taxon>
        <taxon>Thermomonosporaceae</taxon>
        <taxon>Actinoallomurus</taxon>
    </lineage>
</organism>
<evidence type="ECO:0000259" key="2">
    <source>
        <dbReference type="Pfam" id="PF00296"/>
    </source>
</evidence>
<dbReference type="GO" id="GO:0016705">
    <property type="term" value="F:oxidoreductase activity, acting on paired donors, with incorporation or reduction of molecular oxygen"/>
    <property type="evidence" value="ECO:0007669"/>
    <property type="project" value="InterPro"/>
</dbReference>
<dbReference type="InterPro" id="IPR050564">
    <property type="entry name" value="F420-G6PD/mer"/>
</dbReference>
<dbReference type="InterPro" id="IPR019922">
    <property type="entry name" value="Lucif-like_OxRdatse_MSMEG_4141"/>
</dbReference>
<dbReference type="InterPro" id="IPR036661">
    <property type="entry name" value="Luciferase-like_sf"/>
</dbReference>
<dbReference type="AlphaFoldDB" id="A0A543CW83"/>
<keyword evidence="4" id="KW-1185">Reference proteome</keyword>
<dbReference type="InterPro" id="IPR011251">
    <property type="entry name" value="Luciferase-like_dom"/>
</dbReference>
<protein>
    <submittedName>
        <fullName evidence="3">Putative F420-dependent oxidoreductase</fullName>
    </submittedName>
</protein>
<dbReference type="EMBL" id="VFOZ01000001">
    <property type="protein sequence ID" value="TQM01118.1"/>
    <property type="molecule type" value="Genomic_DNA"/>
</dbReference>